<protein>
    <submittedName>
        <fullName evidence="3">N-methylhydantoinase A/oxoprolinase/acetone carboxylase, beta subunit</fullName>
    </submittedName>
</protein>
<dbReference type="PANTHER" id="PTHR11365:SF23">
    <property type="entry name" value="HYPOTHETICAL 5-OXOPROLINASE (EUROFUNG)-RELATED"/>
    <property type="match status" value="1"/>
</dbReference>
<dbReference type="GO" id="GO:0017168">
    <property type="term" value="F:5-oxoprolinase (ATP-hydrolyzing) activity"/>
    <property type="evidence" value="ECO:0007669"/>
    <property type="project" value="TreeGrafter"/>
</dbReference>
<evidence type="ECO:0000313" key="4">
    <source>
        <dbReference type="Proteomes" id="UP000184080"/>
    </source>
</evidence>
<feature type="domain" description="Hydantoinase/oxoprolinase N-terminal" evidence="2">
    <location>
        <begin position="18"/>
        <end position="186"/>
    </location>
</feature>
<evidence type="ECO:0000259" key="2">
    <source>
        <dbReference type="Pfam" id="PF05378"/>
    </source>
</evidence>
<feature type="domain" description="Hydantoinase A/oxoprolinase" evidence="1">
    <location>
        <begin position="206"/>
        <end position="513"/>
    </location>
</feature>
<dbReference type="PANTHER" id="PTHR11365">
    <property type="entry name" value="5-OXOPROLINASE RELATED"/>
    <property type="match status" value="1"/>
</dbReference>
<dbReference type="Pfam" id="PF05378">
    <property type="entry name" value="Hydant_A_N"/>
    <property type="match status" value="1"/>
</dbReference>
<organism evidence="3 4">
    <name type="scientific">Clostridium amylolyticum</name>
    <dbReference type="NCBI Taxonomy" id="1121298"/>
    <lineage>
        <taxon>Bacteria</taxon>
        <taxon>Bacillati</taxon>
        <taxon>Bacillota</taxon>
        <taxon>Clostridia</taxon>
        <taxon>Eubacteriales</taxon>
        <taxon>Clostridiaceae</taxon>
        <taxon>Clostridium</taxon>
    </lineage>
</organism>
<dbReference type="EMBL" id="FQZO01000007">
    <property type="protein sequence ID" value="SHJ74118.1"/>
    <property type="molecule type" value="Genomic_DNA"/>
</dbReference>
<dbReference type="InterPro" id="IPR043129">
    <property type="entry name" value="ATPase_NBD"/>
</dbReference>
<dbReference type="InterPro" id="IPR045079">
    <property type="entry name" value="Oxoprolinase-like"/>
</dbReference>
<gene>
    <name evidence="3" type="ORF">SAMN05444401_3764</name>
</gene>
<keyword evidence="4" id="KW-1185">Reference proteome</keyword>
<dbReference type="Proteomes" id="UP000184080">
    <property type="component" value="Unassembled WGS sequence"/>
</dbReference>
<name>A0A1M6LS80_9CLOT</name>
<dbReference type="Pfam" id="PF01968">
    <property type="entry name" value="Hydantoinase_A"/>
    <property type="match status" value="1"/>
</dbReference>
<sequence>MRTFTTRGEIRYMSKKVRIGIDVGGTFTDAVIIDNETFEVMAKAKIPTTHNAKEGVAKGIMEVINIVLAENNILPEDVVFIAHGTTQATNALLEGDVAKIGIIGMGKGIEAERVKGETNIDHIELSPNKYLYTCHRFIDSNSVKEKNVEEKIKELQEEGAEVIVASESYSVDNPENEIFVNQIAMKNNMYATGGYEISQLYGLRARTRTAIVNGALIPKMMETANMTEKSVKEANIKKPLMIMRCDGGVMTVEEVRKRPILTMLSGLAAGVAGALMYEKVSDGIFFEVGGTSTDISVIKDGKVMIKNSQVGGHKLYLKSLDVRTLGIAGGSMIVVENNKIIDVGPRSAHIAEKEYEIFAKTEEINDCRIEYISPKPQDKCNYVVISNKENSFALTLAGAANILGYVPEGDYAKGNLEAGEKAWKILAKEVNLSVEEAARQVMNIAINKVKSIVEELISEYQLNRSITRLVGGGGSAAIITPYLSEAMGVKFKIAKNAPYISTIGVALALVREQIERSVINPNEQDIKRIRMDVLEAVVKSGANPDTVEISVEVDAQKNILRAIASGATELRTRDLTSQKKSHEQLVNIVNQATGVSKESIELIGKAGRWNVFKATSIDKKLFGIMKKKKELIRVLDDEGIIRLQKDKAKVLCCTKRELFNCFSSFIDDNTIFSDVGAQVPKLFLLFNQKLIDLSGIITKEQVLSLTNLEIELLDEENKIIVVATQEI</sequence>
<dbReference type="AlphaFoldDB" id="A0A1M6LS80"/>
<dbReference type="Gene3D" id="3.30.420.40">
    <property type="match status" value="1"/>
</dbReference>
<dbReference type="InterPro" id="IPR008040">
    <property type="entry name" value="Hydant_A_N"/>
</dbReference>
<evidence type="ECO:0000259" key="1">
    <source>
        <dbReference type="Pfam" id="PF01968"/>
    </source>
</evidence>
<evidence type="ECO:0000313" key="3">
    <source>
        <dbReference type="EMBL" id="SHJ74118.1"/>
    </source>
</evidence>
<proteinExistence type="predicted"/>
<reference evidence="3 4" key="1">
    <citation type="submission" date="2016-11" db="EMBL/GenBank/DDBJ databases">
        <authorList>
            <person name="Jaros S."/>
            <person name="Januszkiewicz K."/>
            <person name="Wedrychowicz H."/>
        </authorList>
    </citation>
    <scope>NUCLEOTIDE SEQUENCE [LARGE SCALE GENOMIC DNA]</scope>
    <source>
        <strain evidence="3 4">DSM 21864</strain>
    </source>
</reference>
<accession>A0A1M6LS80</accession>
<dbReference type="InterPro" id="IPR002821">
    <property type="entry name" value="Hydantoinase_A"/>
</dbReference>
<dbReference type="GO" id="GO:0006749">
    <property type="term" value="P:glutathione metabolic process"/>
    <property type="evidence" value="ECO:0007669"/>
    <property type="project" value="TreeGrafter"/>
</dbReference>
<dbReference type="STRING" id="1121298.SAMN05444401_3764"/>
<dbReference type="GO" id="GO:0005829">
    <property type="term" value="C:cytosol"/>
    <property type="evidence" value="ECO:0007669"/>
    <property type="project" value="TreeGrafter"/>
</dbReference>
<dbReference type="SUPFAM" id="SSF53067">
    <property type="entry name" value="Actin-like ATPase domain"/>
    <property type="match status" value="1"/>
</dbReference>